<accession>A0A6A4RPS0</accession>
<proteinExistence type="predicted"/>
<evidence type="ECO:0000256" key="1">
    <source>
        <dbReference type="SAM" id="MobiDB-lite"/>
    </source>
</evidence>
<organism evidence="2 3">
    <name type="scientific">Scophthalmus maximus</name>
    <name type="common">Turbot</name>
    <name type="synonym">Psetta maxima</name>
    <dbReference type="NCBI Taxonomy" id="52904"/>
    <lineage>
        <taxon>Eukaryota</taxon>
        <taxon>Metazoa</taxon>
        <taxon>Chordata</taxon>
        <taxon>Craniata</taxon>
        <taxon>Vertebrata</taxon>
        <taxon>Euteleostomi</taxon>
        <taxon>Actinopterygii</taxon>
        <taxon>Neopterygii</taxon>
        <taxon>Teleostei</taxon>
        <taxon>Neoteleostei</taxon>
        <taxon>Acanthomorphata</taxon>
        <taxon>Carangaria</taxon>
        <taxon>Pleuronectiformes</taxon>
        <taxon>Pleuronectoidei</taxon>
        <taxon>Scophthalmidae</taxon>
        <taxon>Scophthalmus</taxon>
    </lineage>
</organism>
<protein>
    <submittedName>
        <fullName evidence="2">Uncharacterized protein</fullName>
    </submittedName>
</protein>
<gene>
    <name evidence="2" type="ORF">F2P81_025679</name>
</gene>
<dbReference type="Proteomes" id="UP000438429">
    <property type="component" value="Unassembled WGS sequence"/>
</dbReference>
<feature type="region of interest" description="Disordered" evidence="1">
    <location>
        <begin position="104"/>
        <end position="126"/>
    </location>
</feature>
<comment type="caution">
    <text evidence="2">The sequence shown here is derived from an EMBL/GenBank/DDBJ whole genome shotgun (WGS) entry which is preliminary data.</text>
</comment>
<sequence>MKATSLVDSCRQMFEAEIRHSIKLNGEEQKRKFNVSVSLCGTTKLFTLKTQEKRFHGIIFYPFCGRVVQLLHCPTPRRFVIYGPKLLSALLSYSKKTAGATKVELSSESSSGSEGEEEQSTRRTESNMDLPAQYLQIQKLVKYLKVRDRHCDVHAPLLVSHT</sequence>
<dbReference type="AlphaFoldDB" id="A0A6A4RPS0"/>
<name>A0A6A4RPS0_SCOMX</name>
<dbReference type="EMBL" id="VEVO01000272">
    <property type="protein sequence ID" value="KAF0022068.1"/>
    <property type="molecule type" value="Genomic_DNA"/>
</dbReference>
<evidence type="ECO:0000313" key="3">
    <source>
        <dbReference type="Proteomes" id="UP000438429"/>
    </source>
</evidence>
<reference evidence="2 3" key="1">
    <citation type="submission" date="2019-06" db="EMBL/GenBank/DDBJ databases">
        <title>Draft genomes of female and male turbot (Scophthalmus maximus).</title>
        <authorList>
            <person name="Xu H."/>
            <person name="Xu X.-W."/>
            <person name="Shao C."/>
            <person name="Chen S."/>
        </authorList>
    </citation>
    <scope>NUCLEOTIDE SEQUENCE [LARGE SCALE GENOMIC DNA]</scope>
    <source>
        <strain evidence="2">Ysfricsl-2016a</strain>
        <tissue evidence="2">Blood</tissue>
    </source>
</reference>
<evidence type="ECO:0000313" key="2">
    <source>
        <dbReference type="EMBL" id="KAF0022068.1"/>
    </source>
</evidence>